<name>A0A518V6N0_BRELA</name>
<sequence>MKVFITGGTGFVGHGIIATLLEASYEVHCLIRQGSESKVKKAYALTDHLHIHTGDIFNTDSLRAAMRDCDAVIHLVGIIREQPGKNITFSRIHVEGTRNVLQVAKELSIKRFLFMSALGTRPQATSGYHRTKYEAEQMVEASEIPYVIFRPSVIFGSSDEFVTMLADLVRLPLTPVIGSGTYLLQPVSRKTVGEVFVQALTNEQATNQIYEVGGPQQLTYIQILQTIGTAIGKSRVQTIHVPLWFMKPLVSIMQGFSFFPITQTQLTMLQEGNYCDNGERLYEDFQINKIDFFSGISEYLS</sequence>
<dbReference type="InterPro" id="IPR001509">
    <property type="entry name" value="Epimerase_deHydtase"/>
</dbReference>
<reference evidence="2 3" key="1">
    <citation type="submission" date="2018-11" db="EMBL/GenBank/DDBJ databases">
        <title>Phylogenetic determinants of toxin gene distribution in genomes of Brevibacillus laterosporus.</title>
        <authorList>
            <person name="Glare T.R."/>
            <person name="Durrant A."/>
            <person name="Berry C."/>
            <person name="Palma L."/>
            <person name="Ormskirk M."/>
            <person name="Cox M.O."/>
        </authorList>
    </citation>
    <scope>NUCLEOTIDE SEQUENCE [LARGE SCALE GENOMIC DNA]</scope>
    <source>
        <strain evidence="2 3">1821L</strain>
    </source>
</reference>
<dbReference type="EMBL" id="CP033464">
    <property type="protein sequence ID" value="QDX92650.1"/>
    <property type="molecule type" value="Genomic_DNA"/>
</dbReference>
<dbReference type="SUPFAM" id="SSF51735">
    <property type="entry name" value="NAD(P)-binding Rossmann-fold domains"/>
    <property type="match status" value="1"/>
</dbReference>
<dbReference type="Proteomes" id="UP000319432">
    <property type="component" value="Chromosome"/>
</dbReference>
<organism evidence="2 3">
    <name type="scientific">Brevibacillus laterosporus</name>
    <name type="common">Bacillus laterosporus</name>
    <dbReference type="NCBI Taxonomy" id="1465"/>
    <lineage>
        <taxon>Bacteria</taxon>
        <taxon>Bacillati</taxon>
        <taxon>Bacillota</taxon>
        <taxon>Bacilli</taxon>
        <taxon>Bacillales</taxon>
        <taxon>Paenibacillaceae</taxon>
        <taxon>Brevibacillus</taxon>
    </lineage>
</organism>
<proteinExistence type="predicted"/>
<dbReference type="PANTHER" id="PTHR12126:SF11">
    <property type="entry name" value="NADH DEHYDROGENASE [UBIQUINONE] 1 ALPHA SUBCOMPLEX SUBUNIT 9, MITOCHONDRIAL"/>
    <property type="match status" value="1"/>
</dbReference>
<dbReference type="AlphaFoldDB" id="A0A518V6N0"/>
<gene>
    <name evidence="2" type="ORF">EEL30_10145</name>
</gene>
<evidence type="ECO:0000313" key="2">
    <source>
        <dbReference type="EMBL" id="QDX92650.1"/>
    </source>
</evidence>
<dbReference type="Gene3D" id="3.40.50.720">
    <property type="entry name" value="NAD(P)-binding Rossmann-like Domain"/>
    <property type="match status" value="1"/>
</dbReference>
<keyword evidence="3" id="KW-1185">Reference proteome</keyword>
<feature type="domain" description="NAD-dependent epimerase/dehydratase" evidence="1">
    <location>
        <begin position="3"/>
        <end position="213"/>
    </location>
</feature>
<accession>A0A518V6N0</accession>
<evidence type="ECO:0000313" key="3">
    <source>
        <dbReference type="Proteomes" id="UP000319432"/>
    </source>
</evidence>
<protein>
    <submittedName>
        <fullName evidence="2">NAD-dependent epimerase/dehydratase family protein</fullName>
    </submittedName>
</protein>
<evidence type="ECO:0000259" key="1">
    <source>
        <dbReference type="Pfam" id="PF01370"/>
    </source>
</evidence>
<dbReference type="OrthoDB" id="9807212at2"/>
<dbReference type="InterPro" id="IPR036291">
    <property type="entry name" value="NAD(P)-bd_dom_sf"/>
</dbReference>
<dbReference type="FunFam" id="3.40.50.720:FF:000702">
    <property type="entry name" value="NADH dehydrogenase (Ubiquinone)"/>
    <property type="match status" value="1"/>
</dbReference>
<dbReference type="InterPro" id="IPR051207">
    <property type="entry name" value="ComplexI_NDUFA9_subunit"/>
</dbReference>
<dbReference type="Pfam" id="PF01370">
    <property type="entry name" value="Epimerase"/>
    <property type="match status" value="1"/>
</dbReference>
<dbReference type="PANTHER" id="PTHR12126">
    <property type="entry name" value="NADH-UBIQUINONE OXIDOREDUCTASE 39 KDA SUBUNIT-RELATED"/>
    <property type="match status" value="1"/>
</dbReference>
<dbReference type="GO" id="GO:0044877">
    <property type="term" value="F:protein-containing complex binding"/>
    <property type="evidence" value="ECO:0007669"/>
    <property type="project" value="TreeGrafter"/>
</dbReference>